<dbReference type="InterPro" id="IPR027417">
    <property type="entry name" value="P-loop_NTPase"/>
</dbReference>
<dbReference type="Gene3D" id="3.40.50.300">
    <property type="entry name" value="P-loop containing nucleotide triphosphate hydrolases"/>
    <property type="match status" value="1"/>
</dbReference>
<dbReference type="Proteomes" id="UP000807342">
    <property type="component" value="Unassembled WGS sequence"/>
</dbReference>
<feature type="domain" description="NACHT" evidence="3">
    <location>
        <begin position="185"/>
        <end position="345"/>
    </location>
</feature>
<evidence type="ECO:0000313" key="5">
    <source>
        <dbReference type="Proteomes" id="UP000807342"/>
    </source>
</evidence>
<gene>
    <name evidence="4" type="ORF">P691DRAFT_756901</name>
</gene>
<dbReference type="SUPFAM" id="SSF52540">
    <property type="entry name" value="P-loop containing nucleoside triphosphate hydrolases"/>
    <property type="match status" value="1"/>
</dbReference>
<proteinExistence type="predicted"/>
<dbReference type="AlphaFoldDB" id="A0A9P5XI89"/>
<dbReference type="InterPro" id="IPR007111">
    <property type="entry name" value="NACHT_NTPase"/>
</dbReference>
<feature type="region of interest" description="Disordered" evidence="2">
    <location>
        <begin position="45"/>
        <end position="87"/>
    </location>
</feature>
<dbReference type="PANTHER" id="PTHR10039">
    <property type="entry name" value="AMELOGENIN"/>
    <property type="match status" value="1"/>
</dbReference>
<dbReference type="EMBL" id="MU151078">
    <property type="protein sequence ID" value="KAF9451907.1"/>
    <property type="molecule type" value="Genomic_DNA"/>
</dbReference>
<evidence type="ECO:0000256" key="2">
    <source>
        <dbReference type="SAM" id="MobiDB-lite"/>
    </source>
</evidence>
<sequence length="800" mass="90705">MYKACHAAKIFRLVNPIQIVQLVIITRSRLHRRVIRLYFQDQHKRKLSSDGAEGGPSKRAQTVVDGQDHAPEDGTSLAPPTSSGLVEHTRPHLQNVNAESGTPSGFFHNSSNMVFQNSYMVQGTQNIYVNEKSTEALPWLQEHVIPGVEFDSFERDPPPRCQPGTRICFMQKFHDWLNNPKREKNVLWVRGPAGVGKSAIVQTLVESLAEEDQFGAGIFFSRLNSRTNPNQVFPSLAYQLAVRNPSYRSYIRSLMVSNPRSLSKAFNEQFRILFTEPFDRQQIRVDSGTWVIALDGLDECEGSDRNFQHPGRHNNDFQSEIAQVIIKFALKYPSVPLVWIISSRPEPHLEAVFSRDDLRTGIWEEDVAVDSDEARRDVEHFLRDKFDTIRQQHPEFITTPKWPNSRSFQQIAHAASGLFAFAAVVIRFIDDPSARNPVEQMNRVLTFLSIASHLPGEQHPLSLLDAIYTQIFRKITPVMLGVTKRLLATALFYNDKNAPHYDLITTCNLLGIARNKAVDALRYLRPVIRVPRQGKDLDRSHLRCYHTSFRNYLEDSSRSGNYHIDIPTTGADLFWASFRIMQALGSLVSRENPPNFHGIPLLWPTEDNPVGLKRLKGQLVEHALEAWECVLNAEYSSSGLTLKYHSITIDISGDKFQEFLESISIKKMVNVSPGVRRLLGSFHWNSRPEVPKEFMKRKFLSSTTLGCLSLGENLNSGSTKVMVDTHLNYIRICLNEKPSETNDETSAIHQYSIGALLRTVQSAPDTPITILGCNLGRCAIFRVRDDVGFGFVIYFITGFD</sequence>
<dbReference type="PROSITE" id="PS50837">
    <property type="entry name" value="NACHT"/>
    <property type="match status" value="1"/>
</dbReference>
<dbReference type="Pfam" id="PF24883">
    <property type="entry name" value="NPHP3_N"/>
    <property type="match status" value="1"/>
</dbReference>
<organism evidence="4 5">
    <name type="scientific">Macrolepiota fuliginosa MF-IS2</name>
    <dbReference type="NCBI Taxonomy" id="1400762"/>
    <lineage>
        <taxon>Eukaryota</taxon>
        <taxon>Fungi</taxon>
        <taxon>Dikarya</taxon>
        <taxon>Basidiomycota</taxon>
        <taxon>Agaricomycotina</taxon>
        <taxon>Agaricomycetes</taxon>
        <taxon>Agaricomycetidae</taxon>
        <taxon>Agaricales</taxon>
        <taxon>Agaricineae</taxon>
        <taxon>Agaricaceae</taxon>
        <taxon>Macrolepiota</taxon>
    </lineage>
</organism>
<comment type="caution">
    <text evidence="4">The sequence shown here is derived from an EMBL/GenBank/DDBJ whole genome shotgun (WGS) entry which is preliminary data.</text>
</comment>
<name>A0A9P5XI89_9AGAR</name>
<evidence type="ECO:0000259" key="3">
    <source>
        <dbReference type="PROSITE" id="PS50837"/>
    </source>
</evidence>
<evidence type="ECO:0000313" key="4">
    <source>
        <dbReference type="EMBL" id="KAF9451907.1"/>
    </source>
</evidence>
<keyword evidence="5" id="KW-1185">Reference proteome</keyword>
<dbReference type="PANTHER" id="PTHR10039:SF14">
    <property type="entry name" value="NACHT DOMAIN-CONTAINING PROTEIN"/>
    <property type="match status" value="1"/>
</dbReference>
<accession>A0A9P5XI89</accession>
<dbReference type="InterPro" id="IPR056884">
    <property type="entry name" value="NPHP3-like_N"/>
</dbReference>
<protein>
    <recommendedName>
        <fullName evidence="3">NACHT domain-containing protein</fullName>
    </recommendedName>
</protein>
<keyword evidence="1" id="KW-0677">Repeat</keyword>
<dbReference type="OrthoDB" id="21416at2759"/>
<reference evidence="4" key="1">
    <citation type="submission" date="2020-11" db="EMBL/GenBank/DDBJ databases">
        <authorList>
            <consortium name="DOE Joint Genome Institute"/>
            <person name="Ahrendt S."/>
            <person name="Riley R."/>
            <person name="Andreopoulos W."/>
            <person name="Labutti K."/>
            <person name="Pangilinan J."/>
            <person name="Ruiz-Duenas F.J."/>
            <person name="Barrasa J.M."/>
            <person name="Sanchez-Garcia M."/>
            <person name="Camarero S."/>
            <person name="Miyauchi S."/>
            <person name="Serrano A."/>
            <person name="Linde D."/>
            <person name="Babiker R."/>
            <person name="Drula E."/>
            <person name="Ayuso-Fernandez I."/>
            <person name="Pacheco R."/>
            <person name="Padilla G."/>
            <person name="Ferreira P."/>
            <person name="Barriuso J."/>
            <person name="Kellner H."/>
            <person name="Castanera R."/>
            <person name="Alfaro M."/>
            <person name="Ramirez L."/>
            <person name="Pisabarro A.G."/>
            <person name="Kuo A."/>
            <person name="Tritt A."/>
            <person name="Lipzen A."/>
            <person name="He G."/>
            <person name="Yan M."/>
            <person name="Ng V."/>
            <person name="Cullen D."/>
            <person name="Martin F."/>
            <person name="Rosso M.-N."/>
            <person name="Henrissat B."/>
            <person name="Hibbett D."/>
            <person name="Martinez A.T."/>
            <person name="Grigoriev I.V."/>
        </authorList>
    </citation>
    <scope>NUCLEOTIDE SEQUENCE</scope>
    <source>
        <strain evidence="4">MF-IS2</strain>
    </source>
</reference>
<evidence type="ECO:0000256" key="1">
    <source>
        <dbReference type="ARBA" id="ARBA00022737"/>
    </source>
</evidence>